<evidence type="ECO:0000256" key="9">
    <source>
        <dbReference type="RuleBase" id="RU362042"/>
    </source>
</evidence>
<keyword evidence="6 8" id="KW-0378">Hydrolase</keyword>
<evidence type="ECO:0000256" key="2">
    <source>
        <dbReference type="ARBA" id="ARBA00004401"/>
    </source>
</evidence>
<reference evidence="11" key="3">
    <citation type="submission" date="2021-10" db="EMBL/GenBank/DDBJ databases">
        <authorList>
            <person name="Mesa V."/>
        </authorList>
    </citation>
    <scope>NUCLEOTIDE SEQUENCE</scope>
    <source>
        <strain evidence="11">CC3_PB</strain>
    </source>
</reference>
<protein>
    <recommendedName>
        <fullName evidence="4 8">Signal peptidase I</fullName>
        <ecNumber evidence="4 8">3.4.21.89</ecNumber>
    </recommendedName>
</protein>
<evidence type="ECO:0000313" key="11">
    <source>
        <dbReference type="EMBL" id="CAG9704220.1"/>
    </source>
</evidence>
<evidence type="ECO:0000256" key="3">
    <source>
        <dbReference type="ARBA" id="ARBA00009370"/>
    </source>
</evidence>
<dbReference type="PRINTS" id="PR00727">
    <property type="entry name" value="LEADERPTASE"/>
</dbReference>
<dbReference type="GeneID" id="68879154"/>
<evidence type="ECO:0000256" key="7">
    <source>
        <dbReference type="PIRSR" id="PIRSR600223-1"/>
    </source>
</evidence>
<gene>
    <name evidence="13" type="primary">lepB</name>
    <name evidence="14" type="synonym">sipP_2</name>
    <name evidence="12" type="ORF">CNEO2_90059</name>
    <name evidence="11" type="ORF">CNEO_41119</name>
    <name evidence="14" type="ORF">CNEONATNEC25_03624</name>
    <name evidence="13" type="ORF">CQ394_13365</name>
</gene>
<dbReference type="InterPro" id="IPR019758">
    <property type="entry name" value="Pept_S26A_signal_pept_1_CS"/>
</dbReference>
<keyword evidence="5 8" id="KW-0645">Protease</keyword>
<dbReference type="STRING" id="137838.GCA_001458595_04166"/>
<dbReference type="Proteomes" id="UP001189143">
    <property type="component" value="Unassembled WGS sequence"/>
</dbReference>
<dbReference type="Pfam" id="PF10502">
    <property type="entry name" value="Peptidase_S26"/>
    <property type="match status" value="1"/>
</dbReference>
<comment type="catalytic activity">
    <reaction evidence="1 8">
        <text>Cleavage of hydrophobic, N-terminal signal or leader sequences from secreted and periplasmic proteins.</text>
        <dbReference type="EC" id="3.4.21.89"/>
    </reaction>
</comment>
<evidence type="ECO:0000259" key="10">
    <source>
        <dbReference type="Pfam" id="PF10502"/>
    </source>
</evidence>
<accession>A0A2A7MLS7</accession>
<dbReference type="Gene3D" id="2.10.109.10">
    <property type="entry name" value="Umud Fragment, subunit A"/>
    <property type="match status" value="1"/>
</dbReference>
<dbReference type="CDD" id="cd06530">
    <property type="entry name" value="S26_SPase_I"/>
    <property type="match status" value="1"/>
</dbReference>
<proteinExistence type="inferred from homology"/>
<keyword evidence="8" id="KW-1133">Transmembrane helix</keyword>
<dbReference type="NCBIfam" id="TIGR02227">
    <property type="entry name" value="sigpep_I_bact"/>
    <property type="match status" value="1"/>
</dbReference>
<reference evidence="13 15" key="1">
    <citation type="submission" date="2017-10" db="EMBL/GenBank/DDBJ databases">
        <title>Effective Description of Clostridium neonatale sp. nov. linked to necrotizing enterocolitis in neonates and a clarification of species assignable to the genus Clostridium (Prazmowski 1880) emend. Lawson and Rainey 2016.</title>
        <authorList>
            <person name="Bernard K."/>
            <person name="Burdz T."/>
            <person name="Wiebe D."/>
            <person name="Balcewich B."/>
            <person name="Alfa M."/>
            <person name="Bernier A.-M."/>
        </authorList>
    </citation>
    <scope>NUCLEOTIDE SEQUENCE [LARGE SCALE GENOMIC DNA]</scope>
    <source>
        <strain evidence="13 15">LCDC99A005</strain>
    </source>
</reference>
<evidence type="ECO:0000256" key="6">
    <source>
        <dbReference type="ARBA" id="ARBA00022801"/>
    </source>
</evidence>
<dbReference type="PANTHER" id="PTHR43390">
    <property type="entry name" value="SIGNAL PEPTIDASE I"/>
    <property type="match status" value="1"/>
</dbReference>
<dbReference type="Proteomes" id="UP000220840">
    <property type="component" value="Unassembled WGS sequence"/>
</dbReference>
<evidence type="ECO:0000256" key="8">
    <source>
        <dbReference type="RuleBase" id="RU003993"/>
    </source>
</evidence>
<dbReference type="EMBL" id="UWJD01000003">
    <property type="protein sequence ID" value="VCT86021.1"/>
    <property type="molecule type" value="Genomic_DNA"/>
</dbReference>
<dbReference type="PROSITE" id="PS00760">
    <property type="entry name" value="SPASE_I_2"/>
    <property type="match status" value="1"/>
</dbReference>
<dbReference type="InterPro" id="IPR019756">
    <property type="entry name" value="Pept_S26A_signal_pept_1_Ser-AS"/>
</dbReference>
<evidence type="ECO:0000256" key="1">
    <source>
        <dbReference type="ARBA" id="ARBA00000677"/>
    </source>
</evidence>
<dbReference type="InterPro" id="IPR000223">
    <property type="entry name" value="Pept_S26A_signal_pept_1"/>
</dbReference>
<dbReference type="GO" id="GO:0005886">
    <property type="term" value="C:plasma membrane"/>
    <property type="evidence" value="ECO:0007669"/>
    <property type="project" value="UniProtKB-SubCell"/>
</dbReference>
<keyword evidence="15" id="KW-1185">Reference proteome</keyword>
<feature type="transmembrane region" description="Helical" evidence="8">
    <location>
        <begin position="21"/>
        <end position="41"/>
    </location>
</feature>
<dbReference type="PROSITE" id="PS00501">
    <property type="entry name" value="SPASE_I_1"/>
    <property type="match status" value="1"/>
</dbReference>
<dbReference type="AlphaFoldDB" id="A0A2A7MLS7"/>
<evidence type="ECO:0000256" key="5">
    <source>
        <dbReference type="ARBA" id="ARBA00022670"/>
    </source>
</evidence>
<organism evidence="13 15">
    <name type="scientific">Clostridium neonatale</name>
    <dbReference type="NCBI Taxonomy" id="137838"/>
    <lineage>
        <taxon>Bacteria</taxon>
        <taxon>Bacillati</taxon>
        <taxon>Bacillota</taxon>
        <taxon>Clostridia</taxon>
        <taxon>Eubacteriales</taxon>
        <taxon>Clostridiaceae</taxon>
        <taxon>Clostridium</taxon>
    </lineage>
</organism>
<dbReference type="OrthoDB" id="9802919at2"/>
<evidence type="ECO:0000313" key="13">
    <source>
        <dbReference type="EMBL" id="PEG32636.1"/>
    </source>
</evidence>
<dbReference type="RefSeq" id="WP_058296779.1">
    <property type="nucleotide sequence ID" value="NZ_CAKJVD010000049.1"/>
</dbReference>
<dbReference type="EMBL" id="CAKJVE010000004">
    <property type="protein sequence ID" value="CAG9704220.1"/>
    <property type="molecule type" value="Genomic_DNA"/>
</dbReference>
<evidence type="ECO:0000313" key="16">
    <source>
        <dbReference type="Proteomes" id="UP000431451"/>
    </source>
</evidence>
<feature type="active site" evidence="7">
    <location>
        <position position="50"/>
    </location>
</feature>
<keyword evidence="8" id="KW-0812">Transmembrane</keyword>
<dbReference type="PROSITE" id="PS00761">
    <property type="entry name" value="SPASE_I_3"/>
    <property type="match status" value="1"/>
</dbReference>
<dbReference type="InterPro" id="IPR019533">
    <property type="entry name" value="Peptidase_S26"/>
</dbReference>
<evidence type="ECO:0000313" key="15">
    <source>
        <dbReference type="Proteomes" id="UP000220840"/>
    </source>
</evidence>
<dbReference type="EMBL" id="PDCJ01000001">
    <property type="protein sequence ID" value="PEG32636.1"/>
    <property type="molecule type" value="Genomic_DNA"/>
</dbReference>
<comment type="similarity">
    <text evidence="3 9">Belongs to the peptidase S26 family.</text>
</comment>
<feature type="domain" description="Peptidase S26" evidence="10">
    <location>
        <begin position="20"/>
        <end position="172"/>
    </location>
</feature>
<dbReference type="EC" id="3.4.21.89" evidence="4 8"/>
<dbReference type="EMBL" id="CAMTCP010000303">
    <property type="protein sequence ID" value="CAI3701356.1"/>
    <property type="molecule type" value="Genomic_DNA"/>
</dbReference>
<reference evidence="12" key="4">
    <citation type="submission" date="2022-10" db="EMBL/GenBank/DDBJ databases">
        <authorList>
            <person name="Aires J."/>
            <person name="Mesa V."/>
        </authorList>
    </citation>
    <scope>NUCLEOTIDE SEQUENCE</scope>
    <source>
        <strain evidence="12">Clostridium neonatale JD116</strain>
    </source>
</reference>
<sequence length="182" mass="21096">MEENNLLKEEKKLDKKAIIKEYILNFIIIGGLAFLILKFVGHGVYIPSESMVPTLEVNDRLIVSNVYKPENLKEGDIVTFKCDEYGDKLLIKRLIGLPGDTIEIKDGVVFRNGTELEEPYVKNNEEYDGYFEIPEGKYFFLGDNRANSDDSRYWENPYVDRKDIEGKVQIRIYPFNEIGKVD</sequence>
<evidence type="ECO:0000313" key="12">
    <source>
        <dbReference type="EMBL" id="CAI3701356.1"/>
    </source>
</evidence>
<dbReference type="SUPFAM" id="SSF51306">
    <property type="entry name" value="LexA/Signal peptidase"/>
    <property type="match status" value="1"/>
</dbReference>
<keyword evidence="8" id="KW-0472">Membrane</keyword>
<dbReference type="GO" id="GO:0009003">
    <property type="term" value="F:signal peptidase activity"/>
    <property type="evidence" value="ECO:0007669"/>
    <property type="project" value="UniProtKB-EC"/>
</dbReference>
<evidence type="ECO:0000256" key="4">
    <source>
        <dbReference type="ARBA" id="ARBA00013208"/>
    </source>
</evidence>
<evidence type="ECO:0000313" key="14">
    <source>
        <dbReference type="EMBL" id="VCT86021.1"/>
    </source>
</evidence>
<dbReference type="Proteomes" id="UP000789738">
    <property type="component" value="Unassembled WGS sequence"/>
</dbReference>
<dbReference type="PANTHER" id="PTHR43390:SF1">
    <property type="entry name" value="CHLOROPLAST PROCESSING PEPTIDASE"/>
    <property type="match status" value="1"/>
</dbReference>
<dbReference type="Proteomes" id="UP000431451">
    <property type="component" value="Unassembled WGS sequence"/>
</dbReference>
<dbReference type="GO" id="GO:0004252">
    <property type="term" value="F:serine-type endopeptidase activity"/>
    <property type="evidence" value="ECO:0007669"/>
    <property type="project" value="InterPro"/>
</dbReference>
<feature type="active site" evidence="7">
    <location>
        <position position="92"/>
    </location>
</feature>
<name>A0A2A7MLS7_9CLOT</name>
<dbReference type="InterPro" id="IPR019757">
    <property type="entry name" value="Pept_S26A_signal_pept_1_Lys-AS"/>
</dbReference>
<dbReference type="InterPro" id="IPR036286">
    <property type="entry name" value="LexA/Signal_pep-like_sf"/>
</dbReference>
<reference evidence="14 16" key="2">
    <citation type="submission" date="2018-06" db="EMBL/GenBank/DDBJ databases">
        <authorList>
            <consortium name="IHU Genomes"/>
        </authorList>
    </citation>
    <scope>NUCLEOTIDE SEQUENCE [LARGE SCALE GENOMIC DNA]</scope>
    <source>
        <strain evidence="14 16">NEC25</strain>
    </source>
</reference>
<comment type="subcellular location">
    <subcellularLocation>
        <location evidence="2">Cell membrane</location>
        <topology evidence="2">Single-pass type II membrane protein</topology>
    </subcellularLocation>
    <subcellularLocation>
        <location evidence="9">Membrane</location>
        <topology evidence="9">Single-pass type II membrane protein</topology>
    </subcellularLocation>
</comment>
<dbReference type="GO" id="GO:0006465">
    <property type="term" value="P:signal peptide processing"/>
    <property type="evidence" value="ECO:0007669"/>
    <property type="project" value="InterPro"/>
</dbReference>